<gene>
    <name evidence="5" type="ORF">F511_44491</name>
</gene>
<dbReference type="PANTHER" id="PTHR31503">
    <property type="entry name" value="VACUOLAR CALCIUM ION TRANSPORTER"/>
    <property type="match status" value="1"/>
</dbReference>
<keyword evidence="3" id="KW-1133">Transmembrane helix</keyword>
<dbReference type="GO" id="GO:0015369">
    <property type="term" value="F:calcium:proton antiporter activity"/>
    <property type="evidence" value="ECO:0007669"/>
    <property type="project" value="TreeGrafter"/>
</dbReference>
<organism evidence="5 6">
    <name type="scientific">Dorcoceras hygrometricum</name>
    <dbReference type="NCBI Taxonomy" id="472368"/>
    <lineage>
        <taxon>Eukaryota</taxon>
        <taxon>Viridiplantae</taxon>
        <taxon>Streptophyta</taxon>
        <taxon>Embryophyta</taxon>
        <taxon>Tracheophyta</taxon>
        <taxon>Spermatophyta</taxon>
        <taxon>Magnoliopsida</taxon>
        <taxon>eudicotyledons</taxon>
        <taxon>Gunneridae</taxon>
        <taxon>Pentapetalae</taxon>
        <taxon>asterids</taxon>
        <taxon>lamiids</taxon>
        <taxon>Lamiales</taxon>
        <taxon>Gesneriaceae</taxon>
        <taxon>Didymocarpoideae</taxon>
        <taxon>Trichosporeae</taxon>
        <taxon>Loxocarpinae</taxon>
        <taxon>Dorcoceras</taxon>
    </lineage>
</organism>
<sequence>MKILVLSYPLSSLILFILLTLFCPSGVSRPVPPELISDGVDAHLISSIDLHLDDDKCEQMYGFLPCSTTVWGHLFLILVFEYLLFAAETYVGSGGERVFKILGPGVFGASVFQIIGSLPEALILLASGLLSSEEQAEEFVLTGVGLLAGSTILLLTLIWGTCIILSRQDFQEHLQNHSSDSKYYNPLEKLLVSLWPGYLRKEIEMEITLSLSTS</sequence>
<accession>A0A2Z6ZXP1</accession>
<evidence type="ECO:0000256" key="1">
    <source>
        <dbReference type="ARBA" id="ARBA00022449"/>
    </source>
</evidence>
<keyword evidence="1" id="KW-0050">Antiport</keyword>
<evidence type="ECO:0000256" key="3">
    <source>
        <dbReference type="SAM" id="Phobius"/>
    </source>
</evidence>
<keyword evidence="6" id="KW-1185">Reference proteome</keyword>
<feature type="signal peptide" evidence="4">
    <location>
        <begin position="1"/>
        <end position="28"/>
    </location>
</feature>
<dbReference type="PANTHER" id="PTHR31503:SF79">
    <property type="entry name" value="CALCIUM-BINDING EF-HAND PROTEIN"/>
    <property type="match status" value="1"/>
</dbReference>
<evidence type="ECO:0000256" key="4">
    <source>
        <dbReference type="SAM" id="SignalP"/>
    </source>
</evidence>
<dbReference type="OrthoDB" id="26525at2759"/>
<evidence type="ECO:0000313" key="6">
    <source>
        <dbReference type="Proteomes" id="UP000250235"/>
    </source>
</evidence>
<dbReference type="AlphaFoldDB" id="A0A2Z6ZXP1"/>
<feature type="transmembrane region" description="Helical" evidence="3">
    <location>
        <begin position="70"/>
        <end position="91"/>
    </location>
</feature>
<proteinExistence type="predicted"/>
<keyword evidence="4" id="KW-0732">Signal</keyword>
<evidence type="ECO:0000256" key="2">
    <source>
        <dbReference type="ARBA" id="ARBA00023065"/>
    </source>
</evidence>
<protein>
    <recommendedName>
        <fullName evidence="7">Sodium/calcium exchanger membrane region domain-containing protein</fullName>
    </recommendedName>
</protein>
<evidence type="ECO:0000313" key="5">
    <source>
        <dbReference type="EMBL" id="KZV14068.1"/>
    </source>
</evidence>
<dbReference type="InterPro" id="IPR004713">
    <property type="entry name" value="CaH_exchang"/>
</dbReference>
<dbReference type="EMBL" id="KV022233">
    <property type="protein sequence ID" value="KZV14068.1"/>
    <property type="molecule type" value="Genomic_DNA"/>
</dbReference>
<feature type="transmembrane region" description="Helical" evidence="3">
    <location>
        <begin position="98"/>
        <end position="119"/>
    </location>
</feature>
<dbReference type="GO" id="GO:0016020">
    <property type="term" value="C:membrane"/>
    <property type="evidence" value="ECO:0007669"/>
    <property type="project" value="InterPro"/>
</dbReference>
<name>A0A2Z6ZXP1_9LAMI</name>
<evidence type="ECO:0008006" key="7">
    <source>
        <dbReference type="Google" id="ProtNLM"/>
    </source>
</evidence>
<feature type="transmembrane region" description="Helical" evidence="3">
    <location>
        <begin position="139"/>
        <end position="165"/>
    </location>
</feature>
<reference evidence="5 6" key="1">
    <citation type="journal article" date="2015" name="Proc. Natl. Acad. Sci. U.S.A.">
        <title>The resurrection genome of Boea hygrometrica: A blueprint for survival of dehydration.</title>
        <authorList>
            <person name="Xiao L."/>
            <person name="Yang G."/>
            <person name="Zhang L."/>
            <person name="Yang X."/>
            <person name="Zhao S."/>
            <person name="Ji Z."/>
            <person name="Zhou Q."/>
            <person name="Hu M."/>
            <person name="Wang Y."/>
            <person name="Chen M."/>
            <person name="Xu Y."/>
            <person name="Jin H."/>
            <person name="Xiao X."/>
            <person name="Hu G."/>
            <person name="Bao F."/>
            <person name="Hu Y."/>
            <person name="Wan P."/>
            <person name="Li L."/>
            <person name="Deng X."/>
            <person name="Kuang T."/>
            <person name="Xiang C."/>
            <person name="Zhu J.K."/>
            <person name="Oliver M.J."/>
            <person name="He Y."/>
        </authorList>
    </citation>
    <scope>NUCLEOTIDE SEQUENCE [LARGE SCALE GENOMIC DNA]</scope>
    <source>
        <strain evidence="6">cv. XS01</strain>
    </source>
</reference>
<feature type="chain" id="PRO_5016236773" description="Sodium/calcium exchanger membrane region domain-containing protein" evidence="4">
    <location>
        <begin position="29"/>
        <end position="214"/>
    </location>
</feature>
<keyword evidence="3" id="KW-0472">Membrane</keyword>
<keyword evidence="3" id="KW-0812">Transmembrane</keyword>
<keyword evidence="2" id="KW-0406">Ion transport</keyword>
<dbReference type="Proteomes" id="UP000250235">
    <property type="component" value="Unassembled WGS sequence"/>
</dbReference>
<dbReference type="GO" id="GO:0006874">
    <property type="term" value="P:intracellular calcium ion homeostasis"/>
    <property type="evidence" value="ECO:0007669"/>
    <property type="project" value="TreeGrafter"/>
</dbReference>
<keyword evidence="1" id="KW-0813">Transport</keyword>